<evidence type="ECO:0000313" key="2">
    <source>
        <dbReference type="Proteomes" id="UP000053429"/>
    </source>
</evidence>
<sequence>MEFRGIPFTPLTELILLNGVEALFSYCKISARSVTDAKGDSVEVYDTVTSQGMMKRFNAASGYYADREFVTESYRWFNSIWETISTEGFSS</sequence>
<reference evidence="1 2" key="1">
    <citation type="submission" date="2015-10" db="EMBL/GenBank/DDBJ databases">
        <title>Draft genome sequence of Streptomyces caeruleatus NRRL B-24802, type strain for the species Streptomyces caeruleatus.</title>
        <authorList>
            <person name="Ruckert C."/>
            <person name="Winkler A."/>
            <person name="Kalinowski J."/>
            <person name="Kampfer P."/>
            <person name="Glaeser S."/>
        </authorList>
    </citation>
    <scope>NUCLEOTIDE SEQUENCE [LARGE SCALE GENOMIC DNA]</scope>
    <source>
        <strain evidence="1 2">NRRL B-24802</strain>
    </source>
</reference>
<dbReference type="Proteomes" id="UP000053429">
    <property type="component" value="Unassembled WGS sequence"/>
</dbReference>
<dbReference type="STRING" id="661399.AQJ67_10720"/>
<accession>A0A101U5I3</accession>
<comment type="caution">
    <text evidence="1">The sequence shown here is derived from an EMBL/GenBank/DDBJ whole genome shotgun (WGS) entry which is preliminary data.</text>
</comment>
<organism evidence="1 2">
    <name type="scientific">Streptomyces caeruleatus</name>
    <dbReference type="NCBI Taxonomy" id="661399"/>
    <lineage>
        <taxon>Bacteria</taxon>
        <taxon>Bacillati</taxon>
        <taxon>Actinomycetota</taxon>
        <taxon>Actinomycetes</taxon>
        <taxon>Kitasatosporales</taxon>
        <taxon>Streptomycetaceae</taxon>
        <taxon>Streptomyces</taxon>
    </lineage>
</organism>
<keyword evidence="2" id="KW-1185">Reference proteome</keyword>
<protein>
    <submittedName>
        <fullName evidence="1">Uncharacterized protein</fullName>
    </submittedName>
</protein>
<proteinExistence type="predicted"/>
<dbReference type="EMBL" id="LMWY01000011">
    <property type="protein sequence ID" value="KUO04660.1"/>
    <property type="molecule type" value="Genomic_DNA"/>
</dbReference>
<name>A0A101U5I3_9ACTN</name>
<gene>
    <name evidence="1" type="ORF">AQJ67_10720</name>
</gene>
<evidence type="ECO:0000313" key="1">
    <source>
        <dbReference type="EMBL" id="KUO04660.1"/>
    </source>
</evidence>
<dbReference type="AlphaFoldDB" id="A0A101U5I3"/>